<proteinExistence type="predicted"/>
<dbReference type="PANTHER" id="PTHR39201:SF1">
    <property type="entry name" value="FLAVODOXIN-LIKE DOMAIN-CONTAINING PROTEIN"/>
    <property type="match status" value="1"/>
</dbReference>
<dbReference type="Proteomes" id="UP000269493">
    <property type="component" value="Unassembled WGS sequence"/>
</dbReference>
<dbReference type="SUPFAM" id="SSF52218">
    <property type="entry name" value="Flavoproteins"/>
    <property type="match status" value="1"/>
</dbReference>
<gene>
    <name evidence="3" type="ORF">BC742_2604</name>
</gene>
<dbReference type="InterPro" id="IPR029039">
    <property type="entry name" value="Flavoprotein-like_sf"/>
</dbReference>
<dbReference type="GO" id="GO:0010181">
    <property type="term" value="F:FMN binding"/>
    <property type="evidence" value="ECO:0007669"/>
    <property type="project" value="InterPro"/>
</dbReference>
<evidence type="ECO:0000313" key="3">
    <source>
        <dbReference type="EMBL" id="RKT49407.1"/>
    </source>
</evidence>
<evidence type="ECO:0000256" key="1">
    <source>
        <dbReference type="SAM" id="SignalP"/>
    </source>
</evidence>
<accession>A0A495VLI9</accession>
<organism evidence="3 4">
    <name type="scientific">Coprobacter fastidiosus NSB1 = JCM 33896</name>
    <dbReference type="NCBI Taxonomy" id="1349822"/>
    <lineage>
        <taxon>Bacteria</taxon>
        <taxon>Pseudomonadati</taxon>
        <taxon>Bacteroidota</taxon>
        <taxon>Bacteroidia</taxon>
        <taxon>Bacteroidales</taxon>
        <taxon>Barnesiellaceae</taxon>
        <taxon>Coprobacter</taxon>
    </lineage>
</organism>
<dbReference type="PROSITE" id="PS50902">
    <property type="entry name" value="FLAVODOXIN_LIKE"/>
    <property type="match status" value="1"/>
</dbReference>
<comment type="caution">
    <text evidence="3">The sequence shown here is derived from an EMBL/GenBank/DDBJ whole genome shotgun (WGS) entry which is preliminary data.</text>
</comment>
<dbReference type="PANTHER" id="PTHR39201">
    <property type="entry name" value="EXPORTED PROTEIN-RELATED"/>
    <property type="match status" value="1"/>
</dbReference>
<sequence length="186" mass="20969">MKTLHSILIFILMISTTFNSSAQNNDSKILVAYYSYSGNTKAVAEQIQKGTDGDLFEIQPIKPYSKNYQEVVDQAKKEINDNYKPALKTKVKDIDKYDVIFVGSPCWWATIAPPIATFLSSYNLSGKTVIPFMTHEGSRMGHSENDIKALCPKSNVLKGLPIRGSQVKQAEEDVMKWLEKIEMLKK</sequence>
<keyword evidence="1" id="KW-0732">Signal</keyword>
<keyword evidence="4" id="KW-1185">Reference proteome</keyword>
<dbReference type="GeneID" id="92927960"/>
<name>A0A495VLI9_9BACT</name>
<feature type="chain" id="PRO_5019819582" evidence="1">
    <location>
        <begin position="23"/>
        <end position="186"/>
    </location>
</feature>
<protein>
    <submittedName>
        <fullName evidence="3">Flavodoxin</fullName>
    </submittedName>
</protein>
<dbReference type="AlphaFoldDB" id="A0A495VLI9"/>
<dbReference type="InterPro" id="IPR008254">
    <property type="entry name" value="Flavodoxin/NO_synth"/>
</dbReference>
<dbReference type="EMBL" id="RBXN01000011">
    <property type="protein sequence ID" value="RKT49407.1"/>
    <property type="molecule type" value="Genomic_DNA"/>
</dbReference>
<dbReference type="Pfam" id="PF12682">
    <property type="entry name" value="Flavodoxin_4"/>
    <property type="match status" value="1"/>
</dbReference>
<evidence type="ECO:0000259" key="2">
    <source>
        <dbReference type="PROSITE" id="PS50902"/>
    </source>
</evidence>
<feature type="domain" description="Flavodoxin-like" evidence="2">
    <location>
        <begin position="29"/>
        <end position="182"/>
    </location>
</feature>
<dbReference type="RefSeq" id="WP_031258481.1">
    <property type="nucleotide sequence ID" value="NZ_KI440790.1"/>
</dbReference>
<feature type="signal peptide" evidence="1">
    <location>
        <begin position="1"/>
        <end position="22"/>
    </location>
</feature>
<evidence type="ECO:0000313" key="4">
    <source>
        <dbReference type="Proteomes" id="UP000269493"/>
    </source>
</evidence>
<reference evidence="3 4" key="1">
    <citation type="submission" date="2018-10" db="EMBL/GenBank/DDBJ databases">
        <title>Genomic Encyclopedia of Archaeal and Bacterial Type Strains, Phase II (KMG-II): from individual species to whole genera.</title>
        <authorList>
            <person name="Goeker M."/>
        </authorList>
    </citation>
    <scope>NUCLEOTIDE SEQUENCE [LARGE SCALE GENOMIC DNA]</scope>
    <source>
        <strain evidence="3 4">NSB1</strain>
    </source>
</reference>
<dbReference type="Gene3D" id="3.40.50.360">
    <property type="match status" value="1"/>
</dbReference>